<accession>A0AAD6Q9D6</accession>
<dbReference type="PANTHER" id="PTHR31672:SF13">
    <property type="entry name" value="F-BOX PROTEIN CPR30-LIKE"/>
    <property type="match status" value="1"/>
</dbReference>
<dbReference type="InterPro" id="IPR001810">
    <property type="entry name" value="F-box_dom"/>
</dbReference>
<gene>
    <name evidence="2" type="ORF">NC653_026547</name>
</gene>
<name>A0AAD6Q9D6_9ROSI</name>
<dbReference type="PANTHER" id="PTHR31672">
    <property type="entry name" value="BNACNNG10540D PROTEIN"/>
    <property type="match status" value="1"/>
</dbReference>
<dbReference type="AlphaFoldDB" id="A0AAD6Q9D6"/>
<organism evidence="2 3">
    <name type="scientific">Populus alba x Populus x berolinensis</name>
    <dbReference type="NCBI Taxonomy" id="444605"/>
    <lineage>
        <taxon>Eukaryota</taxon>
        <taxon>Viridiplantae</taxon>
        <taxon>Streptophyta</taxon>
        <taxon>Embryophyta</taxon>
        <taxon>Tracheophyta</taxon>
        <taxon>Spermatophyta</taxon>
        <taxon>Magnoliopsida</taxon>
        <taxon>eudicotyledons</taxon>
        <taxon>Gunneridae</taxon>
        <taxon>Pentapetalae</taxon>
        <taxon>rosids</taxon>
        <taxon>fabids</taxon>
        <taxon>Malpighiales</taxon>
        <taxon>Salicaceae</taxon>
        <taxon>Saliceae</taxon>
        <taxon>Populus</taxon>
    </lineage>
</organism>
<feature type="domain" description="F-box" evidence="1">
    <location>
        <begin position="7"/>
        <end position="35"/>
    </location>
</feature>
<dbReference type="Proteomes" id="UP001164929">
    <property type="component" value="Chromosome 10"/>
</dbReference>
<keyword evidence="3" id="KW-1185">Reference proteome</keyword>
<evidence type="ECO:0000313" key="2">
    <source>
        <dbReference type="EMBL" id="KAJ6983767.1"/>
    </source>
</evidence>
<dbReference type="SUPFAM" id="SSF81383">
    <property type="entry name" value="F-box domain"/>
    <property type="match status" value="1"/>
</dbReference>
<dbReference type="InterPro" id="IPR036047">
    <property type="entry name" value="F-box-like_dom_sf"/>
</dbReference>
<protein>
    <recommendedName>
        <fullName evidence="1">F-box domain-containing protein</fullName>
    </recommendedName>
</protein>
<proteinExistence type="predicted"/>
<dbReference type="Gene3D" id="1.20.1280.50">
    <property type="match status" value="1"/>
</dbReference>
<dbReference type="InterPro" id="IPR050796">
    <property type="entry name" value="SCF_F-box_component"/>
</dbReference>
<dbReference type="EMBL" id="JAQIZT010000010">
    <property type="protein sequence ID" value="KAJ6983767.1"/>
    <property type="molecule type" value="Genomic_DNA"/>
</dbReference>
<comment type="caution">
    <text evidence="2">The sequence shown here is derived from an EMBL/GenBank/DDBJ whole genome shotgun (WGS) entry which is preliminary data.</text>
</comment>
<sequence>MSIFPTLDIVTNILCCLPVKSLVRLKRVSKSWHSLNDIPCFINLPLACSIATNDLLPYIIKIQPSFTGVDYLDFASLHHNDGAREQKLDTRPSKYACKCGSCNGLFALHKKDTKEFGFFGNHQPVSATVLLSLR</sequence>
<dbReference type="Pfam" id="PF00646">
    <property type="entry name" value="F-box"/>
    <property type="match status" value="1"/>
</dbReference>
<evidence type="ECO:0000259" key="1">
    <source>
        <dbReference type="Pfam" id="PF00646"/>
    </source>
</evidence>
<evidence type="ECO:0000313" key="3">
    <source>
        <dbReference type="Proteomes" id="UP001164929"/>
    </source>
</evidence>
<reference evidence="2" key="1">
    <citation type="journal article" date="2023" name="Mol. Ecol. Resour.">
        <title>Chromosome-level genome assembly of a triploid poplar Populus alba 'Berolinensis'.</title>
        <authorList>
            <person name="Chen S."/>
            <person name="Yu Y."/>
            <person name="Wang X."/>
            <person name="Wang S."/>
            <person name="Zhang T."/>
            <person name="Zhou Y."/>
            <person name="He R."/>
            <person name="Meng N."/>
            <person name="Wang Y."/>
            <person name="Liu W."/>
            <person name="Liu Z."/>
            <person name="Liu J."/>
            <person name="Guo Q."/>
            <person name="Huang H."/>
            <person name="Sederoff R.R."/>
            <person name="Wang G."/>
            <person name="Qu G."/>
            <person name="Chen S."/>
        </authorList>
    </citation>
    <scope>NUCLEOTIDE SEQUENCE</scope>
    <source>
        <strain evidence="2">SC-2020</strain>
    </source>
</reference>